<dbReference type="SMART" id="SM00903">
    <property type="entry name" value="Flavin_Reduct"/>
    <property type="match status" value="1"/>
</dbReference>
<feature type="domain" description="Rubredoxin-like" evidence="3">
    <location>
        <begin position="181"/>
        <end position="217"/>
    </location>
</feature>
<dbReference type="PANTHER" id="PTHR30466:SF1">
    <property type="entry name" value="FMN REDUCTASE (NADH) RUTF"/>
    <property type="match status" value="1"/>
</dbReference>
<dbReference type="PROSITE" id="PS50903">
    <property type="entry name" value="RUBREDOXIN_LIKE"/>
    <property type="match status" value="1"/>
</dbReference>
<sequence length="218" mass="23955">MNTMIFRDMSYGVYVTTSLDGDRPVGCITNSIMQITSDPATIAVSVNHDNYTNSCIAKTGKFAFSILSENSDPSLIGTFGFQSSREVDKFKDVDMEMAAGLPVIKDSCGYVVCRVIDTMETQTHTVFLGEVIEAESYGKSDNAMTYAYYHKVVRGKAPKNAPTYLPEVDGKDTPSTEEKKTGKWVCQVCGYVYEGDELPADFKCPVCGQGADKFKKVE</sequence>
<dbReference type="GO" id="GO:0010181">
    <property type="term" value="F:FMN binding"/>
    <property type="evidence" value="ECO:0007669"/>
    <property type="project" value="InterPro"/>
</dbReference>
<dbReference type="PATRIC" id="fig|1432052.3.peg.3602"/>
<dbReference type="EMBL" id="MCGI01000003">
    <property type="protein sequence ID" value="ODM10829.1"/>
    <property type="molecule type" value="Genomic_DNA"/>
</dbReference>
<dbReference type="EMBL" id="MCGH01000001">
    <property type="protein sequence ID" value="ODM08756.1"/>
    <property type="molecule type" value="Genomic_DNA"/>
</dbReference>
<evidence type="ECO:0000313" key="4">
    <source>
        <dbReference type="EMBL" id="ODM08756.1"/>
    </source>
</evidence>
<evidence type="ECO:0000256" key="1">
    <source>
        <dbReference type="ARBA" id="ARBA00001965"/>
    </source>
</evidence>
<evidence type="ECO:0000313" key="6">
    <source>
        <dbReference type="Proteomes" id="UP000094067"/>
    </source>
</evidence>
<reference evidence="6 7" key="1">
    <citation type="submission" date="2016-07" db="EMBL/GenBank/DDBJ databases">
        <title>Characterization of isolates of Eisenbergiella tayi derived from blood cultures, using whole genome sequencing.</title>
        <authorList>
            <person name="Burdz T."/>
            <person name="Wiebe D."/>
            <person name="Huynh C."/>
            <person name="Bernard K."/>
        </authorList>
    </citation>
    <scope>NUCLEOTIDE SEQUENCE [LARGE SCALE GENOMIC DNA]</scope>
    <source>
        <strain evidence="4 6">NML 110608</strain>
        <strain evidence="5 7">NML 120489</strain>
    </source>
</reference>
<dbReference type="InterPro" id="IPR012349">
    <property type="entry name" value="Split_barrel_FMN-bd"/>
</dbReference>
<organism evidence="4 6">
    <name type="scientific">Eisenbergiella tayi</name>
    <dbReference type="NCBI Taxonomy" id="1432052"/>
    <lineage>
        <taxon>Bacteria</taxon>
        <taxon>Bacillati</taxon>
        <taxon>Bacillota</taxon>
        <taxon>Clostridia</taxon>
        <taxon>Lachnospirales</taxon>
        <taxon>Lachnospiraceae</taxon>
        <taxon>Eisenbergiella</taxon>
    </lineage>
</organism>
<dbReference type="Gene3D" id="2.20.28.10">
    <property type="match status" value="1"/>
</dbReference>
<dbReference type="InterPro" id="IPR048574">
    <property type="entry name" value="RUBY_RBDX"/>
</dbReference>
<dbReference type="Proteomes" id="UP000095003">
    <property type="component" value="Unassembled WGS sequence"/>
</dbReference>
<dbReference type="GO" id="GO:0005506">
    <property type="term" value="F:iron ion binding"/>
    <property type="evidence" value="ECO:0007669"/>
    <property type="project" value="InterPro"/>
</dbReference>
<dbReference type="Pfam" id="PF21349">
    <property type="entry name" value="RUBY_RBDX"/>
    <property type="match status" value="1"/>
</dbReference>
<dbReference type="AlphaFoldDB" id="A0A1E3AKW0"/>
<evidence type="ECO:0000313" key="5">
    <source>
        <dbReference type="EMBL" id="ODM10829.1"/>
    </source>
</evidence>
<dbReference type="InterPro" id="IPR002563">
    <property type="entry name" value="Flavin_Rdtase-like_dom"/>
</dbReference>
<name>A0A1E3AKW0_9FIRM</name>
<proteinExistence type="predicted"/>
<dbReference type="CDD" id="cd00350">
    <property type="entry name" value="rubredoxin_like"/>
    <property type="match status" value="1"/>
</dbReference>
<comment type="cofactor">
    <cofactor evidence="1">
        <name>Fe(3+)</name>
        <dbReference type="ChEBI" id="CHEBI:29034"/>
    </cofactor>
</comment>
<dbReference type="Pfam" id="PF01613">
    <property type="entry name" value="Flavin_Reduct"/>
    <property type="match status" value="1"/>
</dbReference>
<keyword evidence="2" id="KW-0560">Oxidoreductase</keyword>
<dbReference type="Gene3D" id="2.30.110.10">
    <property type="entry name" value="Electron Transport, Fmn-binding Protein, Chain A"/>
    <property type="match status" value="1"/>
</dbReference>
<evidence type="ECO:0000256" key="2">
    <source>
        <dbReference type="ARBA" id="ARBA00023002"/>
    </source>
</evidence>
<dbReference type="SUPFAM" id="SSF50475">
    <property type="entry name" value="FMN-binding split barrel"/>
    <property type="match status" value="1"/>
</dbReference>
<dbReference type="RefSeq" id="WP_069151059.1">
    <property type="nucleotide sequence ID" value="NZ_BAABXS010000001.1"/>
</dbReference>
<protein>
    <submittedName>
        <fullName evidence="4">High molecular weight rubredoxin</fullName>
    </submittedName>
</protein>
<evidence type="ECO:0000313" key="7">
    <source>
        <dbReference type="Proteomes" id="UP000095003"/>
    </source>
</evidence>
<dbReference type="InterPro" id="IPR024934">
    <property type="entry name" value="Rubredoxin-like_dom"/>
</dbReference>
<dbReference type="GO" id="GO:0042602">
    <property type="term" value="F:riboflavin reductase (NADPH) activity"/>
    <property type="evidence" value="ECO:0007669"/>
    <property type="project" value="TreeGrafter"/>
</dbReference>
<dbReference type="GeneID" id="93302538"/>
<dbReference type="SUPFAM" id="SSF57802">
    <property type="entry name" value="Rubredoxin-like"/>
    <property type="match status" value="1"/>
</dbReference>
<evidence type="ECO:0000259" key="3">
    <source>
        <dbReference type="PROSITE" id="PS50903"/>
    </source>
</evidence>
<comment type="caution">
    <text evidence="4">The sequence shown here is derived from an EMBL/GenBank/DDBJ whole genome shotgun (WGS) entry which is preliminary data.</text>
</comment>
<gene>
    <name evidence="4" type="primary">hrb</name>
    <name evidence="5" type="ORF">BEH84_03258</name>
    <name evidence="4" type="ORF">BEI61_00385</name>
</gene>
<dbReference type="InterPro" id="IPR050268">
    <property type="entry name" value="NADH-dep_flavin_reductase"/>
</dbReference>
<dbReference type="Proteomes" id="UP000094067">
    <property type="component" value="Unassembled WGS sequence"/>
</dbReference>
<accession>A0A1E3AKW0</accession>
<dbReference type="PANTHER" id="PTHR30466">
    <property type="entry name" value="FLAVIN REDUCTASE"/>
    <property type="match status" value="1"/>
</dbReference>